<feature type="transmembrane region" description="Helical" evidence="9">
    <location>
        <begin position="182"/>
        <end position="201"/>
    </location>
</feature>
<keyword evidence="2" id="KW-0813">Transport</keyword>
<sequence length="461" mass="48324">MDAILSVFSFIQGLGVSVMMPILLTILGCCFGAGFGKSLRAGLTVGIGFIGLNLVINSLLGTTLAPAASDMVARFGLSLTTVDVGWPAAAAIAMGSNVGMLIIPLGLVVNIVMLLTNTTQTVDVDIWDYWHFAFTGALVAIVTDNIMMGFAAAIINMIIIMVLGDYTAPLVEESLSMPGVSLPHGFTTAYAPIAMLFNWILDKIPGIRDIDVNTDMLQEKFGVFGEPMIIGTVIGLVIGVLAGYDVTGVLQLAVSLGAVLVLIPRMASLLMEGLLPVSDAASDFVEKRFSNRGKIYIGLDSAVGVGHPVTLAISFVLVPLCIFLAVLLPGNTVLPFADLAVIPWMFVLITPCVHNNGFRGIIIGIIVLAIGLYIATDLAPLITTAAANVQFDMGGAAQISSICDGANPLTWVIVRASSFLGIAGLGITGVIAIILALWNRKRILKEAAELHEAEAAEESAN</sequence>
<feature type="transmembrane region" description="Helical" evidence="9">
    <location>
        <begin position="360"/>
        <end position="382"/>
    </location>
</feature>
<feature type="transmembrane region" description="Helical" evidence="9">
    <location>
        <begin position="334"/>
        <end position="353"/>
    </location>
</feature>
<evidence type="ECO:0000313" key="11">
    <source>
        <dbReference type="EMBL" id="MEQ2638118.1"/>
    </source>
</evidence>
<evidence type="ECO:0000256" key="6">
    <source>
        <dbReference type="ARBA" id="ARBA00022692"/>
    </source>
</evidence>
<keyword evidence="7 9" id="KW-1133">Transmembrane helix</keyword>
<keyword evidence="3" id="KW-1003">Cell membrane</keyword>
<evidence type="ECO:0000259" key="10">
    <source>
        <dbReference type="PROSITE" id="PS51104"/>
    </source>
</evidence>
<feature type="transmembrane region" description="Helical" evidence="9">
    <location>
        <begin position="295"/>
        <end position="328"/>
    </location>
</feature>
<evidence type="ECO:0000256" key="7">
    <source>
        <dbReference type="ARBA" id="ARBA00022989"/>
    </source>
</evidence>
<feature type="transmembrane region" description="Helical" evidence="9">
    <location>
        <begin position="88"/>
        <end position="117"/>
    </location>
</feature>
<feature type="transmembrane region" description="Helical" evidence="9">
    <location>
        <begin position="221"/>
        <end position="244"/>
    </location>
</feature>
<dbReference type="Proteomes" id="UP001478817">
    <property type="component" value="Unassembled WGS sequence"/>
</dbReference>
<evidence type="ECO:0000256" key="4">
    <source>
        <dbReference type="ARBA" id="ARBA00022597"/>
    </source>
</evidence>
<dbReference type="PANTHER" id="PTHR37324">
    <property type="entry name" value="PTS SYSTEM GALACTITOL-SPECIFIC EIIC COMPONENT"/>
    <property type="match status" value="1"/>
</dbReference>
<evidence type="ECO:0000256" key="8">
    <source>
        <dbReference type="ARBA" id="ARBA00023136"/>
    </source>
</evidence>
<feature type="domain" description="PTS EIIC type-2" evidence="10">
    <location>
        <begin position="8"/>
        <end position="461"/>
    </location>
</feature>
<keyword evidence="5" id="KW-0598">Phosphotransferase system</keyword>
<protein>
    <submittedName>
        <fullName evidence="11">PTS transporter subunit IIC</fullName>
    </submittedName>
</protein>
<dbReference type="PIRSF" id="PIRSF006304">
    <property type="entry name" value="GatC"/>
    <property type="match status" value="1"/>
</dbReference>
<evidence type="ECO:0000256" key="1">
    <source>
        <dbReference type="ARBA" id="ARBA00004651"/>
    </source>
</evidence>
<dbReference type="Pfam" id="PF03611">
    <property type="entry name" value="EIIC-GAT"/>
    <property type="match status" value="1"/>
</dbReference>
<dbReference type="InterPro" id="IPR004703">
    <property type="entry name" value="PTS_sugar-sp_permease"/>
</dbReference>
<feature type="transmembrane region" description="Helical" evidence="9">
    <location>
        <begin position="250"/>
        <end position="275"/>
    </location>
</feature>
<accession>A0ABV1IGT8</accession>
<keyword evidence="6 9" id="KW-0812">Transmembrane</keyword>
<feature type="transmembrane region" description="Helical" evidence="9">
    <location>
        <begin position="418"/>
        <end position="438"/>
    </location>
</feature>
<dbReference type="PANTHER" id="PTHR37324:SF2">
    <property type="entry name" value="PTS SYSTEM GALACTITOL-SPECIFIC EIIC COMPONENT"/>
    <property type="match status" value="1"/>
</dbReference>
<comment type="subcellular location">
    <subcellularLocation>
        <location evidence="1">Cell membrane</location>
        <topology evidence="1">Multi-pass membrane protein</topology>
    </subcellularLocation>
</comment>
<evidence type="ECO:0000256" key="9">
    <source>
        <dbReference type="SAM" id="Phobius"/>
    </source>
</evidence>
<evidence type="ECO:0000313" key="12">
    <source>
        <dbReference type="Proteomes" id="UP001478817"/>
    </source>
</evidence>
<name>A0ABV1IGT8_9ACTN</name>
<proteinExistence type="predicted"/>
<organism evidence="11 12">
    <name type="scientific">Paratractidigestivibacter faecalis</name>
    <dbReference type="NCBI Taxonomy" id="2292441"/>
    <lineage>
        <taxon>Bacteria</taxon>
        <taxon>Bacillati</taxon>
        <taxon>Actinomycetota</taxon>
        <taxon>Coriobacteriia</taxon>
        <taxon>Coriobacteriales</taxon>
        <taxon>Atopobiaceae</taxon>
        <taxon>Paratractidigestivibacter</taxon>
    </lineage>
</organism>
<reference evidence="11 12" key="1">
    <citation type="submission" date="2024-04" db="EMBL/GenBank/DDBJ databases">
        <title>Human intestinal bacterial collection.</title>
        <authorList>
            <person name="Pauvert C."/>
            <person name="Hitch T.C.A."/>
            <person name="Clavel T."/>
        </authorList>
    </citation>
    <scope>NUCLEOTIDE SEQUENCE [LARGE SCALE GENOMIC DNA]</scope>
    <source>
        <strain evidence="11 12">CLA-AA-H197</strain>
    </source>
</reference>
<comment type="caution">
    <text evidence="11">The sequence shown here is derived from an EMBL/GenBank/DDBJ whole genome shotgun (WGS) entry which is preliminary data.</text>
</comment>
<evidence type="ECO:0000256" key="3">
    <source>
        <dbReference type="ARBA" id="ARBA00022475"/>
    </source>
</evidence>
<feature type="transmembrane region" description="Helical" evidence="9">
    <location>
        <begin position="43"/>
        <end position="68"/>
    </location>
</feature>
<dbReference type="PROSITE" id="PS51104">
    <property type="entry name" value="PTS_EIIC_TYPE_2"/>
    <property type="match status" value="1"/>
</dbReference>
<feature type="transmembrane region" description="Helical" evidence="9">
    <location>
        <begin position="129"/>
        <end position="162"/>
    </location>
</feature>
<keyword evidence="8 9" id="KW-0472">Membrane</keyword>
<evidence type="ECO:0000256" key="5">
    <source>
        <dbReference type="ARBA" id="ARBA00022683"/>
    </source>
</evidence>
<gene>
    <name evidence="11" type="ORF">AAAT05_07180</name>
</gene>
<dbReference type="EMBL" id="JBBNGS010000012">
    <property type="protein sequence ID" value="MEQ2638118.1"/>
    <property type="molecule type" value="Genomic_DNA"/>
</dbReference>
<evidence type="ECO:0000256" key="2">
    <source>
        <dbReference type="ARBA" id="ARBA00022448"/>
    </source>
</evidence>
<dbReference type="RefSeq" id="WP_349182742.1">
    <property type="nucleotide sequence ID" value="NZ_JBBNGS010000012.1"/>
</dbReference>
<dbReference type="InterPro" id="IPR013014">
    <property type="entry name" value="PTS_EIIC_2"/>
</dbReference>
<feature type="transmembrane region" description="Helical" evidence="9">
    <location>
        <begin position="6"/>
        <end position="31"/>
    </location>
</feature>
<keyword evidence="4" id="KW-0762">Sugar transport</keyword>
<dbReference type="InterPro" id="IPR013853">
    <property type="entry name" value="EIIC-GAT"/>
</dbReference>
<keyword evidence="12" id="KW-1185">Reference proteome</keyword>